<dbReference type="AlphaFoldDB" id="A0A0N5AD91"/>
<proteinExistence type="predicted"/>
<dbReference type="WBParaSite" id="SMUV_0000213001-mRNA-1">
    <property type="protein sequence ID" value="SMUV_0000213001-mRNA-1"/>
    <property type="gene ID" value="SMUV_0000213001"/>
</dbReference>
<dbReference type="Proteomes" id="UP000046393">
    <property type="component" value="Unplaced"/>
</dbReference>
<evidence type="ECO:0000313" key="3">
    <source>
        <dbReference type="WBParaSite" id="SMUV_0000213001-mRNA-1"/>
    </source>
</evidence>
<reference evidence="3" key="1">
    <citation type="submission" date="2017-02" db="UniProtKB">
        <authorList>
            <consortium name="WormBaseParasite"/>
        </authorList>
    </citation>
    <scope>IDENTIFICATION</scope>
</reference>
<evidence type="ECO:0000256" key="1">
    <source>
        <dbReference type="SAM" id="MobiDB-lite"/>
    </source>
</evidence>
<evidence type="ECO:0000313" key="2">
    <source>
        <dbReference type="Proteomes" id="UP000046393"/>
    </source>
</evidence>
<sequence length="114" mass="12683">MEENDFEKQSLNSQVSEWDSVSLGQPPYLDIRLPQLEIDRSSPIPPRSRNGKSRGSHLYSDIQQQFLCVPSHSALYSGRTSPSVTGSIQSDPESCMDVSKYQQDDSDDEGMGVT</sequence>
<feature type="compositionally biased region" description="Polar residues" evidence="1">
    <location>
        <begin position="9"/>
        <end position="23"/>
    </location>
</feature>
<protein>
    <submittedName>
        <fullName evidence="3">Bestrophin homolog</fullName>
    </submittedName>
</protein>
<accession>A0A0N5AD91</accession>
<organism evidence="2 3">
    <name type="scientific">Syphacia muris</name>
    <dbReference type="NCBI Taxonomy" id="451379"/>
    <lineage>
        <taxon>Eukaryota</taxon>
        <taxon>Metazoa</taxon>
        <taxon>Ecdysozoa</taxon>
        <taxon>Nematoda</taxon>
        <taxon>Chromadorea</taxon>
        <taxon>Rhabditida</taxon>
        <taxon>Spirurina</taxon>
        <taxon>Oxyuridomorpha</taxon>
        <taxon>Oxyuroidea</taxon>
        <taxon>Oxyuridae</taxon>
        <taxon>Syphacia</taxon>
    </lineage>
</organism>
<feature type="compositionally biased region" description="Polar residues" evidence="1">
    <location>
        <begin position="78"/>
        <end position="92"/>
    </location>
</feature>
<keyword evidence="2" id="KW-1185">Reference proteome</keyword>
<feature type="region of interest" description="Disordered" evidence="1">
    <location>
        <begin position="1"/>
        <end position="56"/>
    </location>
</feature>
<feature type="compositionally biased region" description="Acidic residues" evidence="1">
    <location>
        <begin position="104"/>
        <end position="114"/>
    </location>
</feature>
<feature type="region of interest" description="Disordered" evidence="1">
    <location>
        <begin position="76"/>
        <end position="114"/>
    </location>
</feature>
<name>A0A0N5AD91_9BILA</name>